<sequence length="202" mass="21634">MNKEQHNTMTNASQAFLAGGGAPTAKFPSYGTRNGGRIIAEPTVEQQRDYDTGKPLTYEDGNPKLQMVVTIQTDQRDPSIKDDDGVRRLFVRSGMRAAVQRAVQAAKVDYLAVGGELWVEYTHDDGRAKQYTATYTPPNEGANFLADSAPVVSTTTGQPVVHQQAVPTPQPSAQPAAAPAGLPDGVTPEALKALQELGMLKQ</sequence>
<dbReference type="Proteomes" id="UP000029352">
    <property type="component" value="Segment"/>
</dbReference>
<feature type="compositionally biased region" description="Low complexity" evidence="1">
    <location>
        <begin position="163"/>
        <end position="183"/>
    </location>
</feature>
<feature type="region of interest" description="Disordered" evidence="1">
    <location>
        <begin position="157"/>
        <end position="186"/>
    </location>
</feature>
<feature type="region of interest" description="Disordered" evidence="1">
    <location>
        <begin position="27"/>
        <end position="61"/>
    </location>
</feature>
<dbReference type="RefSeq" id="YP_009201695.1">
    <property type="nucleotide sequence ID" value="NC_028832.1"/>
</dbReference>
<organism evidence="2 3">
    <name type="scientific">Mycobacterium phage Omnicron</name>
    <dbReference type="NCBI Taxonomy" id="1541819"/>
    <lineage>
        <taxon>Viruses</taxon>
        <taxon>Duplodnaviria</taxon>
        <taxon>Heunggongvirae</taxon>
        <taxon>Uroviricota</taxon>
        <taxon>Caudoviricetes</taxon>
        <taxon>Weiservirinae</taxon>
        <taxon>Kratiovirus</taxon>
        <taxon>Kratiovirus omnicron</taxon>
    </lineage>
</organism>
<keyword evidence="3" id="KW-1185">Reference proteome</keyword>
<feature type="region of interest" description="Disordered" evidence="1">
    <location>
        <begin position="1"/>
        <end position="20"/>
    </location>
</feature>
<dbReference type="EMBL" id="KM363596">
    <property type="protein sequence ID" value="AIM50396.1"/>
    <property type="molecule type" value="Genomic_DNA"/>
</dbReference>
<accession>A0A088FV53</accession>
<protein>
    <submittedName>
        <fullName evidence="2">Uncharacterized protein</fullName>
    </submittedName>
</protein>
<dbReference type="GeneID" id="26628780"/>
<reference evidence="2 3" key="1">
    <citation type="submission" date="2014-08" db="EMBL/GenBank/DDBJ databases">
        <authorList>
            <person name="Isern S."/>
            <person name="Ashley B.D."/>
            <person name="Baer T.D."/>
            <person name="Czarnecki K.W."/>
            <person name="Deneweth R.M."/>
            <person name="Gatt S.M."/>
            <person name="Jenkins M."/>
            <person name="Lang J.F."/>
            <person name="Marfizo C.J."/>
            <person name="McMahon C.W."/>
            <person name="Power T.R."/>
            <person name="Rosales K.A."/>
            <person name="Walter R.S."/>
            <person name="Wozny M.J."/>
            <person name="Yori S."/>
            <person name="Michael S.F."/>
            <person name="Anders K.R."/>
            <person name="Braun M.A."/>
            <person name="Delesalle V.A."/>
            <person name="Hughes L.E."/>
            <person name="Ware V.C."/>
            <person name="Bradley K.W."/>
            <person name="Barker L.P."/>
            <person name="Asai D.J."/>
            <person name="Bowman C.A."/>
            <person name="Russell D.A."/>
            <person name="Pope W.H."/>
            <person name="Jacobs-Sera D."/>
            <person name="Hendrix R.W."/>
            <person name="Hatfull G.F."/>
        </authorList>
    </citation>
    <scope>NUCLEOTIDE SEQUENCE [LARGE SCALE GENOMIC DNA]</scope>
</reference>
<evidence type="ECO:0000313" key="3">
    <source>
        <dbReference type="Proteomes" id="UP000029352"/>
    </source>
</evidence>
<gene>
    <name evidence="2" type="ORF">PBI_OMNICRON_63</name>
</gene>
<evidence type="ECO:0000256" key="1">
    <source>
        <dbReference type="SAM" id="MobiDB-lite"/>
    </source>
</evidence>
<dbReference type="KEGG" id="vg:26628780"/>
<proteinExistence type="predicted"/>
<dbReference type="OrthoDB" id="14722at10239"/>
<evidence type="ECO:0000313" key="2">
    <source>
        <dbReference type="EMBL" id="AIM50396.1"/>
    </source>
</evidence>
<name>A0A088FV53_9CAUD</name>